<protein>
    <submittedName>
        <fullName evidence="4">Cell wall surface anchor protein</fullName>
    </submittedName>
</protein>
<feature type="domain" description="WxL Interacting Protein host binding" evidence="3">
    <location>
        <begin position="187"/>
        <end position="331"/>
    </location>
</feature>
<sequence>MSSKKKQLGLVVFSLLLLLIQFIPVKKAQADVETDPKKFATLSVPFFTVKIVPPANQAKGTTINYFDLRVKPGMKQTLELYVASTAKKSQTITMTPTNAITSAGNILASGVKVPPDPSNIIPFTSFGIRNATITLKPKEVKTVKISYTMPETPFDGIMIGGLFLNTSLTTTSDAGKSKNQKATLKFLNDYSMAIQVLMTETDKLVLSDLKVKTIIPQSYQTLPAVGVKLQNPKMQYMDGLSLDATVTRLADPNDRHTQKVKDYKFAPTSNFTYMIPWKSTEKMEAGKYRLDLKAKAVQSHLALNEEQQKKQKWNISREFTITKAQADQINRKNPKYKTDYTWLFIIIGILIVLLIIFLFWLVFTLGRKKTNKNVVTKE</sequence>
<evidence type="ECO:0000259" key="2">
    <source>
        <dbReference type="Pfam" id="PF06030"/>
    </source>
</evidence>
<accession>A0AAU9CTJ9</accession>
<organism evidence="4 5">
    <name type="scientific">Xylocopilactobacillus apis</name>
    <dbReference type="NCBI Taxonomy" id="2932183"/>
    <lineage>
        <taxon>Bacteria</taxon>
        <taxon>Bacillati</taxon>
        <taxon>Bacillota</taxon>
        <taxon>Bacilli</taxon>
        <taxon>Lactobacillales</taxon>
        <taxon>Lactobacillaceae</taxon>
        <taxon>Xylocopilactobacillus</taxon>
    </lineage>
</organism>
<keyword evidence="1" id="KW-1133">Transmembrane helix</keyword>
<feature type="domain" description="WxL Interacting Protein peptidoglycan binding" evidence="2">
    <location>
        <begin position="47"/>
        <end position="164"/>
    </location>
</feature>
<dbReference type="Pfam" id="PF11797">
    <property type="entry name" value="WxLIP_HBD"/>
    <property type="match status" value="1"/>
</dbReference>
<evidence type="ECO:0000256" key="1">
    <source>
        <dbReference type="SAM" id="Phobius"/>
    </source>
</evidence>
<dbReference type="KEGG" id="xak:KIMC2_18540"/>
<feature type="transmembrane region" description="Helical" evidence="1">
    <location>
        <begin position="340"/>
        <end position="363"/>
    </location>
</feature>
<dbReference type="InterPro" id="IPR021759">
    <property type="entry name" value="WxLIP_HBD"/>
</dbReference>
<dbReference type="InterPro" id="IPR010317">
    <property type="entry name" value="WxLIP_PGBD"/>
</dbReference>
<dbReference type="EMBL" id="AP026801">
    <property type="protein sequence ID" value="BDR57292.1"/>
    <property type="molecule type" value="Genomic_DNA"/>
</dbReference>
<dbReference type="Proteomes" id="UP001321804">
    <property type="component" value="Chromosome"/>
</dbReference>
<name>A0AAU9CTJ9_9LACO</name>
<keyword evidence="1" id="KW-0812">Transmembrane</keyword>
<dbReference type="RefSeq" id="WP_317696268.1">
    <property type="nucleotide sequence ID" value="NZ_AP026801.1"/>
</dbReference>
<reference evidence="4 5" key="1">
    <citation type="journal article" date="2023" name="Microbiol. Spectr.">
        <title>Symbiosis of Carpenter Bees with Uncharacterized Lactic Acid Bacteria Showing NAD Auxotrophy.</title>
        <authorList>
            <person name="Kawasaki S."/>
            <person name="Ozawa K."/>
            <person name="Mori T."/>
            <person name="Yamamoto A."/>
            <person name="Ito M."/>
            <person name="Ohkuma M."/>
            <person name="Sakamoto M."/>
            <person name="Matsutani M."/>
        </authorList>
    </citation>
    <scope>NUCLEOTIDE SEQUENCE [LARGE SCALE GENOMIC DNA]</scope>
    <source>
        <strain evidence="4 5">KimC2</strain>
    </source>
</reference>
<evidence type="ECO:0000259" key="3">
    <source>
        <dbReference type="Pfam" id="PF11797"/>
    </source>
</evidence>
<evidence type="ECO:0000313" key="4">
    <source>
        <dbReference type="EMBL" id="BDR57292.1"/>
    </source>
</evidence>
<proteinExistence type="predicted"/>
<keyword evidence="5" id="KW-1185">Reference proteome</keyword>
<dbReference type="AlphaFoldDB" id="A0AAU9CTJ9"/>
<gene>
    <name evidence="4" type="ORF">KIMC2_18540</name>
</gene>
<keyword evidence="1" id="KW-0472">Membrane</keyword>
<dbReference type="Pfam" id="PF06030">
    <property type="entry name" value="WxLIP_PGBD"/>
    <property type="match status" value="1"/>
</dbReference>
<evidence type="ECO:0000313" key="5">
    <source>
        <dbReference type="Proteomes" id="UP001321804"/>
    </source>
</evidence>